<dbReference type="EC" id="2.3.3.10" evidence="3"/>
<dbReference type="InterPro" id="IPR013746">
    <property type="entry name" value="HMG_CoA_synt_C_dom"/>
</dbReference>
<evidence type="ECO:0000313" key="7">
    <source>
        <dbReference type="Proteomes" id="UP001595969"/>
    </source>
</evidence>
<evidence type="ECO:0000256" key="1">
    <source>
        <dbReference type="ARBA" id="ARBA00007061"/>
    </source>
</evidence>
<evidence type="ECO:0000259" key="4">
    <source>
        <dbReference type="Pfam" id="PF01154"/>
    </source>
</evidence>
<dbReference type="InterPro" id="IPR013528">
    <property type="entry name" value="HMG_CoA_synth_N"/>
</dbReference>
<dbReference type="Gene3D" id="3.40.47.10">
    <property type="match status" value="2"/>
</dbReference>
<dbReference type="InterPro" id="IPR011554">
    <property type="entry name" value="HMG_CoA_synthase_prok"/>
</dbReference>
<dbReference type="NCBIfam" id="TIGR01835">
    <property type="entry name" value="HMG-CoA-S_prok"/>
    <property type="match status" value="1"/>
</dbReference>
<evidence type="ECO:0000256" key="2">
    <source>
        <dbReference type="ARBA" id="ARBA00022679"/>
    </source>
</evidence>
<reference evidence="7" key="1">
    <citation type="journal article" date="2019" name="Int. J. Syst. Evol. Microbiol.">
        <title>The Global Catalogue of Microorganisms (GCM) 10K type strain sequencing project: providing services to taxonomists for standard genome sequencing and annotation.</title>
        <authorList>
            <consortium name="The Broad Institute Genomics Platform"/>
            <consortium name="The Broad Institute Genome Sequencing Center for Infectious Disease"/>
            <person name="Wu L."/>
            <person name="Ma J."/>
        </authorList>
    </citation>
    <scope>NUCLEOTIDE SEQUENCE [LARGE SCALE GENOMIC DNA]</scope>
    <source>
        <strain evidence="7">CGMCC 1.19032</strain>
    </source>
</reference>
<dbReference type="EMBL" id="JBHSGS010000022">
    <property type="protein sequence ID" value="MFC4718927.1"/>
    <property type="molecule type" value="Genomic_DNA"/>
</dbReference>
<dbReference type="InterPro" id="IPR016039">
    <property type="entry name" value="Thiolase-like"/>
</dbReference>
<keyword evidence="2 6" id="KW-0808">Transferase</keyword>
<gene>
    <name evidence="6" type="ORF">ACFO5I_04190</name>
</gene>
<keyword evidence="6" id="KW-0012">Acyltransferase</keyword>
<name>A0ABV9MSE6_9ENTE</name>
<dbReference type="SUPFAM" id="SSF53901">
    <property type="entry name" value="Thiolase-like"/>
    <property type="match status" value="2"/>
</dbReference>
<dbReference type="GO" id="GO:0004421">
    <property type="term" value="F:hydroxymethylglutaryl-CoA synthase activity"/>
    <property type="evidence" value="ECO:0007669"/>
    <property type="project" value="UniProtKB-EC"/>
</dbReference>
<dbReference type="PANTHER" id="PTHR43323:SF2">
    <property type="entry name" value="HYDROXYMETHYLGLUTARYL-COA SYNTHASE"/>
    <property type="match status" value="1"/>
</dbReference>
<dbReference type="RefSeq" id="WP_204654204.1">
    <property type="nucleotide sequence ID" value="NZ_JAFBFD010000022.1"/>
</dbReference>
<sequence length="384" mass="43266">MNVGIDKINFYVPPYYVNMVELAQARAVDPNKFLIGIGQSEMAVSPKTQDIVTFATNAAKEMLTKEDLASIDMIIVGTESSIDESKASAVVLHRLLGIQPFARSFEIKEACYGATAGVQMAKNHVALNPNSKVLVIASDVARYGLKSGGEPTQGAGAVAILISQNPRLLVLEEENLSFTQDIYDFWRPIGYDYPLVDGPLSNETYVQAFQKVWQEYQKRYERTLKDFSAFSFHIPYTKMGKKALLSILETETSEEQTRLLEQYEASICYSRRVGNLYTGSLYLGFISLLENSKTLKEGDRIGFFSYGSGSVAELFSGKLVKNYHEHLNTQDHQKLLNQRQALSIREYEQMFEDSLDIHQSATFADPTPYSIIKIENTIREYRES</sequence>
<keyword evidence="7" id="KW-1185">Reference proteome</keyword>
<evidence type="ECO:0000256" key="3">
    <source>
        <dbReference type="NCBIfam" id="TIGR01835"/>
    </source>
</evidence>
<dbReference type="Proteomes" id="UP001595969">
    <property type="component" value="Unassembled WGS sequence"/>
</dbReference>
<protein>
    <recommendedName>
        <fullName evidence="3">Hydroxymethylglutaryl-CoA synthase</fullName>
        <ecNumber evidence="3">2.3.3.10</ecNumber>
    </recommendedName>
</protein>
<comment type="similarity">
    <text evidence="1">Belongs to the thiolase-like superfamily. HMG-CoA synthase family.</text>
</comment>
<proteinExistence type="inferred from homology"/>
<organism evidence="6 7">
    <name type="scientific">Enterococcus lemanii</name>
    <dbReference type="NCBI Taxonomy" id="1159752"/>
    <lineage>
        <taxon>Bacteria</taxon>
        <taxon>Bacillati</taxon>
        <taxon>Bacillota</taxon>
        <taxon>Bacilli</taxon>
        <taxon>Lactobacillales</taxon>
        <taxon>Enterococcaceae</taxon>
        <taxon>Enterococcus</taxon>
    </lineage>
</organism>
<dbReference type="PANTHER" id="PTHR43323">
    <property type="entry name" value="3-HYDROXY-3-METHYLGLUTARYL COENZYME A SYNTHASE"/>
    <property type="match status" value="1"/>
</dbReference>
<dbReference type="Pfam" id="PF01154">
    <property type="entry name" value="HMG_CoA_synt_N"/>
    <property type="match status" value="1"/>
</dbReference>
<comment type="caution">
    <text evidence="6">The sequence shown here is derived from an EMBL/GenBank/DDBJ whole genome shotgun (WGS) entry which is preliminary data.</text>
</comment>
<feature type="domain" description="Hydroxymethylglutaryl-coenzyme A synthase C-terminal" evidence="5">
    <location>
        <begin position="261"/>
        <end position="365"/>
    </location>
</feature>
<dbReference type="CDD" id="cd00827">
    <property type="entry name" value="init_cond_enzymes"/>
    <property type="match status" value="1"/>
</dbReference>
<dbReference type="Pfam" id="PF08540">
    <property type="entry name" value="HMG_CoA_synt_C"/>
    <property type="match status" value="2"/>
</dbReference>
<feature type="domain" description="Hydroxymethylglutaryl-coenzyme A synthase C-terminal" evidence="5">
    <location>
        <begin position="177"/>
        <end position="257"/>
    </location>
</feature>
<accession>A0ABV9MSE6</accession>
<evidence type="ECO:0000259" key="5">
    <source>
        <dbReference type="Pfam" id="PF08540"/>
    </source>
</evidence>
<evidence type="ECO:0000313" key="6">
    <source>
        <dbReference type="EMBL" id="MFC4718927.1"/>
    </source>
</evidence>
<feature type="domain" description="Hydroxymethylglutaryl-coenzyme A synthase N-terminal" evidence="4">
    <location>
        <begin position="2"/>
        <end position="164"/>
    </location>
</feature>